<feature type="transmembrane region" description="Helical" evidence="1">
    <location>
        <begin position="231"/>
        <end position="252"/>
    </location>
</feature>
<gene>
    <name evidence="2" type="ORF">H6H03_37535</name>
</gene>
<accession>A0ABR8KL25</accession>
<dbReference type="EMBL" id="JACJTU010000089">
    <property type="protein sequence ID" value="MBD2739496.1"/>
    <property type="molecule type" value="Genomic_DNA"/>
</dbReference>
<dbReference type="Proteomes" id="UP000637383">
    <property type="component" value="Unassembled WGS sequence"/>
</dbReference>
<sequence>MTQQKILELAKQGDAQAIATLMNHQFQSKGILVKTNNQEGCLQIIFEAIEVPQQQKFANYAFTAITKLNCLLIKKLIIYGKETGKEFPVWQQEFIFSTSQPSDIKQSNEIALEKIEKPSQPFVKSVEYTQDEELINLAKNGDINAIATLIEQGFWSKVVVSPVKKSGILILTLKFSEKTNSQAALPVVIKTLNDLKPKDVKTVQVIGVRLWTEWSKYVSLVSGSYTDTTKAMYTSMAVIASIIILFFGYAHLTYKPTSSAISSPSKPSRLSLGMSKTGYELLLEGSCVIVKDIKTSDFIRLNTTLEGFKEAVKQETGYQCVLFE</sequence>
<keyword evidence="1" id="KW-0472">Membrane</keyword>
<keyword evidence="3" id="KW-1185">Reference proteome</keyword>
<dbReference type="RefSeq" id="WP_190959994.1">
    <property type="nucleotide sequence ID" value="NZ_JACJTU010000089.1"/>
</dbReference>
<keyword evidence="1" id="KW-0812">Transmembrane</keyword>
<keyword evidence="1" id="KW-1133">Transmembrane helix</keyword>
<reference evidence="2 3" key="1">
    <citation type="journal article" date="2020" name="ISME J.">
        <title>Comparative genomics reveals insights into cyanobacterial evolution and habitat adaptation.</title>
        <authorList>
            <person name="Chen M.Y."/>
            <person name="Teng W.K."/>
            <person name="Zhao L."/>
            <person name="Hu C.X."/>
            <person name="Zhou Y.K."/>
            <person name="Han B.P."/>
            <person name="Song L.R."/>
            <person name="Shu W.S."/>
        </authorList>
    </citation>
    <scope>NUCLEOTIDE SEQUENCE [LARGE SCALE GENOMIC DNA]</scope>
    <source>
        <strain evidence="2 3">FACHB-159</strain>
    </source>
</reference>
<evidence type="ECO:0000313" key="3">
    <source>
        <dbReference type="Proteomes" id="UP000637383"/>
    </source>
</evidence>
<proteinExistence type="predicted"/>
<organism evidence="2 3">
    <name type="scientific">Nostoc paludosum FACHB-159</name>
    <dbReference type="NCBI Taxonomy" id="2692908"/>
    <lineage>
        <taxon>Bacteria</taxon>
        <taxon>Bacillati</taxon>
        <taxon>Cyanobacteriota</taxon>
        <taxon>Cyanophyceae</taxon>
        <taxon>Nostocales</taxon>
        <taxon>Nostocaceae</taxon>
        <taxon>Nostoc</taxon>
    </lineage>
</organism>
<evidence type="ECO:0000313" key="2">
    <source>
        <dbReference type="EMBL" id="MBD2739496.1"/>
    </source>
</evidence>
<evidence type="ECO:0000256" key="1">
    <source>
        <dbReference type="SAM" id="Phobius"/>
    </source>
</evidence>
<comment type="caution">
    <text evidence="2">The sequence shown here is derived from an EMBL/GenBank/DDBJ whole genome shotgun (WGS) entry which is preliminary data.</text>
</comment>
<name>A0ABR8KL25_9NOSO</name>
<protein>
    <submittedName>
        <fullName evidence="2">Uncharacterized protein</fullName>
    </submittedName>
</protein>